<dbReference type="SUPFAM" id="SSF48498">
    <property type="entry name" value="Tetracyclin repressor-like, C-terminal domain"/>
    <property type="match status" value="1"/>
</dbReference>
<dbReference type="PROSITE" id="PS50977">
    <property type="entry name" value="HTH_TETR_2"/>
    <property type="match status" value="1"/>
</dbReference>
<organism evidence="7 8">
    <name type="scientific">Streptomyces kanamyceticus</name>
    <dbReference type="NCBI Taxonomy" id="1967"/>
    <lineage>
        <taxon>Bacteria</taxon>
        <taxon>Bacillati</taxon>
        <taxon>Actinomycetota</taxon>
        <taxon>Actinomycetes</taxon>
        <taxon>Kitasatosporales</taxon>
        <taxon>Streptomycetaceae</taxon>
        <taxon>Streptomyces</taxon>
    </lineage>
</organism>
<keyword evidence="1" id="KW-0678">Repressor</keyword>
<keyword evidence="4" id="KW-0804">Transcription</keyword>
<reference evidence="7 8" key="1">
    <citation type="submission" date="2017-09" db="EMBL/GenBank/DDBJ databases">
        <authorList>
            <person name="Lee N."/>
            <person name="Cho B.-K."/>
        </authorList>
    </citation>
    <scope>NUCLEOTIDE SEQUENCE [LARGE SCALE GENOMIC DNA]</scope>
    <source>
        <strain evidence="7 8">ATCC 12853</strain>
    </source>
</reference>
<keyword evidence="2" id="KW-0805">Transcription regulation</keyword>
<dbReference type="GO" id="GO:0000976">
    <property type="term" value="F:transcription cis-regulatory region binding"/>
    <property type="evidence" value="ECO:0007669"/>
    <property type="project" value="TreeGrafter"/>
</dbReference>
<dbReference type="Gene3D" id="1.10.357.10">
    <property type="entry name" value="Tetracycline Repressor, domain 2"/>
    <property type="match status" value="1"/>
</dbReference>
<dbReference type="InterPro" id="IPR009057">
    <property type="entry name" value="Homeodomain-like_sf"/>
</dbReference>
<dbReference type="Pfam" id="PF13977">
    <property type="entry name" value="TetR_C_6"/>
    <property type="match status" value="1"/>
</dbReference>
<dbReference type="SUPFAM" id="SSF46689">
    <property type="entry name" value="Homeodomain-like"/>
    <property type="match status" value="1"/>
</dbReference>
<dbReference type="OrthoDB" id="4899232at2"/>
<dbReference type="AlphaFoldDB" id="A0A5J6G8B4"/>
<dbReference type="EMBL" id="CP023699">
    <property type="protein sequence ID" value="QEU90178.1"/>
    <property type="molecule type" value="Genomic_DNA"/>
</dbReference>
<evidence type="ECO:0000256" key="2">
    <source>
        <dbReference type="ARBA" id="ARBA00023015"/>
    </source>
</evidence>
<protein>
    <submittedName>
        <fullName evidence="7">TetR/AcrR family transcriptional regulator</fullName>
    </submittedName>
</protein>
<evidence type="ECO:0000256" key="5">
    <source>
        <dbReference type="PROSITE-ProRule" id="PRU00335"/>
    </source>
</evidence>
<feature type="domain" description="HTH tetR-type" evidence="6">
    <location>
        <begin position="8"/>
        <end position="68"/>
    </location>
</feature>
<evidence type="ECO:0000259" key="6">
    <source>
        <dbReference type="PROSITE" id="PS50977"/>
    </source>
</evidence>
<dbReference type="KEGG" id="ska:CP970_04005"/>
<dbReference type="Pfam" id="PF00440">
    <property type="entry name" value="TetR_N"/>
    <property type="match status" value="1"/>
</dbReference>
<name>A0A5J6G8B4_STRKN</name>
<dbReference type="Proteomes" id="UP000325529">
    <property type="component" value="Chromosome"/>
</dbReference>
<proteinExistence type="predicted"/>
<dbReference type="GO" id="GO:0003700">
    <property type="term" value="F:DNA-binding transcription factor activity"/>
    <property type="evidence" value="ECO:0007669"/>
    <property type="project" value="TreeGrafter"/>
</dbReference>
<evidence type="ECO:0000313" key="8">
    <source>
        <dbReference type="Proteomes" id="UP000325529"/>
    </source>
</evidence>
<accession>A0A5J6G8B4</accession>
<evidence type="ECO:0000256" key="4">
    <source>
        <dbReference type="ARBA" id="ARBA00023163"/>
    </source>
</evidence>
<feature type="DNA-binding region" description="H-T-H motif" evidence="5">
    <location>
        <begin position="31"/>
        <end position="50"/>
    </location>
</feature>
<dbReference type="PANTHER" id="PTHR30055">
    <property type="entry name" value="HTH-TYPE TRANSCRIPTIONAL REGULATOR RUTR"/>
    <property type="match status" value="1"/>
</dbReference>
<keyword evidence="8" id="KW-1185">Reference proteome</keyword>
<evidence type="ECO:0000256" key="1">
    <source>
        <dbReference type="ARBA" id="ARBA00022491"/>
    </source>
</evidence>
<dbReference type="RefSeq" id="WP_055546940.1">
    <property type="nucleotide sequence ID" value="NZ_CP023699.1"/>
</dbReference>
<sequence>MADEQRSAARRRQIFQAAAVVFARQGYHGARMDDIVKESGLSKGALYWYFKTKEELATGLVHQMLSAEKHGMDELMAAPRPAAERLEELVRGFARELTKDPDKAPLALELLALAQNIPDIRACYSVHHEQYTECMRTLLLEVCEAEPDAHAEAARRADAAALALASAVDGLTLRWTLARTAFDLEEKLWEVVQVIVRGLLSHPAA</sequence>
<dbReference type="InterPro" id="IPR001647">
    <property type="entry name" value="HTH_TetR"/>
</dbReference>
<dbReference type="PRINTS" id="PR00455">
    <property type="entry name" value="HTHTETR"/>
</dbReference>
<gene>
    <name evidence="7" type="ORF">CP970_04005</name>
</gene>
<keyword evidence="3 5" id="KW-0238">DNA-binding</keyword>
<evidence type="ECO:0000313" key="7">
    <source>
        <dbReference type="EMBL" id="QEU90178.1"/>
    </source>
</evidence>
<dbReference type="InterPro" id="IPR036271">
    <property type="entry name" value="Tet_transcr_reg_TetR-rel_C_sf"/>
</dbReference>
<dbReference type="InterPro" id="IPR050109">
    <property type="entry name" value="HTH-type_TetR-like_transc_reg"/>
</dbReference>
<evidence type="ECO:0000256" key="3">
    <source>
        <dbReference type="ARBA" id="ARBA00023125"/>
    </source>
</evidence>
<dbReference type="InterPro" id="IPR039538">
    <property type="entry name" value="BetI_C"/>
</dbReference>
<dbReference type="PANTHER" id="PTHR30055:SF234">
    <property type="entry name" value="HTH-TYPE TRANSCRIPTIONAL REGULATOR BETI"/>
    <property type="match status" value="1"/>
</dbReference>